<gene>
    <name evidence="3" type="ORF">FLP23_10150</name>
</gene>
<evidence type="ECO:0000313" key="3">
    <source>
        <dbReference type="EMBL" id="QEO10335.1"/>
    </source>
</evidence>
<feature type="transmembrane region" description="Helical" evidence="2">
    <location>
        <begin position="164"/>
        <end position="182"/>
    </location>
</feature>
<feature type="transmembrane region" description="Helical" evidence="2">
    <location>
        <begin position="292"/>
        <end position="311"/>
    </location>
</feature>
<name>A0A5C1YAS6_9MICO</name>
<evidence type="ECO:0000313" key="4">
    <source>
        <dbReference type="Proteomes" id="UP000322159"/>
    </source>
</evidence>
<dbReference type="InterPro" id="IPR010640">
    <property type="entry name" value="Low_temperature_requirement_A"/>
</dbReference>
<feature type="transmembrane region" description="Helical" evidence="2">
    <location>
        <begin position="70"/>
        <end position="91"/>
    </location>
</feature>
<accession>A0A5C1YAS6</accession>
<feature type="transmembrane region" description="Helical" evidence="2">
    <location>
        <begin position="97"/>
        <end position="117"/>
    </location>
</feature>
<dbReference type="Pfam" id="PF06772">
    <property type="entry name" value="LtrA"/>
    <property type="match status" value="1"/>
</dbReference>
<keyword evidence="2" id="KW-0812">Transmembrane</keyword>
<feature type="region of interest" description="Disordered" evidence="1">
    <location>
        <begin position="1"/>
        <end position="42"/>
    </location>
</feature>
<dbReference type="PANTHER" id="PTHR36840">
    <property type="entry name" value="BLL5714 PROTEIN"/>
    <property type="match status" value="1"/>
</dbReference>
<keyword evidence="4" id="KW-1185">Reference proteome</keyword>
<dbReference type="KEGG" id="lyk:FLP23_10150"/>
<organism evidence="3 4">
    <name type="scientific">Protaetiibacter larvae</name>
    <dbReference type="NCBI Taxonomy" id="2592654"/>
    <lineage>
        <taxon>Bacteria</taxon>
        <taxon>Bacillati</taxon>
        <taxon>Actinomycetota</taxon>
        <taxon>Actinomycetes</taxon>
        <taxon>Micrococcales</taxon>
        <taxon>Microbacteriaceae</taxon>
        <taxon>Protaetiibacter</taxon>
    </lineage>
</organism>
<feature type="transmembrane region" description="Helical" evidence="2">
    <location>
        <begin position="363"/>
        <end position="385"/>
    </location>
</feature>
<dbReference type="Proteomes" id="UP000322159">
    <property type="component" value="Chromosome"/>
</dbReference>
<feature type="transmembrane region" description="Helical" evidence="2">
    <location>
        <begin position="260"/>
        <end position="280"/>
    </location>
</feature>
<feature type="compositionally biased region" description="Polar residues" evidence="1">
    <location>
        <begin position="1"/>
        <end position="10"/>
    </location>
</feature>
<feature type="transmembrane region" description="Helical" evidence="2">
    <location>
        <begin position="220"/>
        <end position="240"/>
    </location>
</feature>
<keyword evidence="2" id="KW-1133">Transmembrane helix</keyword>
<evidence type="ECO:0000256" key="1">
    <source>
        <dbReference type="SAM" id="MobiDB-lite"/>
    </source>
</evidence>
<evidence type="ECO:0000256" key="2">
    <source>
        <dbReference type="SAM" id="Phobius"/>
    </source>
</evidence>
<feature type="compositionally biased region" description="Basic and acidic residues" evidence="1">
    <location>
        <begin position="13"/>
        <end position="23"/>
    </location>
</feature>
<proteinExistence type="predicted"/>
<reference evidence="3 4" key="1">
    <citation type="submission" date="2019-09" db="EMBL/GenBank/DDBJ databases">
        <title>Genome sequencing of strain KACC 19322.</title>
        <authorList>
            <person name="Heo J."/>
            <person name="Kim S.-J."/>
            <person name="Kim J.-S."/>
            <person name="Hong S.-B."/>
            <person name="Kwon S.-W."/>
        </authorList>
    </citation>
    <scope>NUCLEOTIDE SEQUENCE [LARGE SCALE GENOMIC DNA]</scope>
    <source>
        <strain evidence="3 4">KACC 19322</strain>
    </source>
</reference>
<feature type="transmembrane region" description="Helical" evidence="2">
    <location>
        <begin position="129"/>
        <end position="149"/>
    </location>
</feature>
<sequence length="452" mass="48381">MFTAGTSPSVDRSPARRPNERRARGARCRAGGGSRYPRAVSSHPPLHHRLRRVVGRDPEESHRAATPLELLYDLTFVIAFGATSTQLAHAIAEGHTASGLAAFAFAGFAVGWAWINYSWWASAFDTDDWFLRLATLVQMVGVLILSLGVPDVFASIAHGELDNGILVAGYVIMRLGLLPLWIRVAVQDPNHRRTAISYAVSISAAQIGWVTVAILHLPIWATVVAIVPLYVIEIAGPYAAERKFGTIPWHPHHIAERYGLLVIITLGEVILGTATTISAVVHEHGWSLDAALVGFAGTALAFALWWVYFMIPSGPVLARYRERAWVWGYGHLVVFGALVATGAGLDVAAMATEGESELGAVEVAGAVIIPVAVLLLAFFTLYSLLLSAFDPFHVLLFGLAFVLLAAALAAAAAGAPLSVWLGLVVLAPTVTIVGYETIGHRHQAARLAQLLA</sequence>
<dbReference type="OrthoDB" id="7698234at2"/>
<keyword evidence="2" id="KW-0472">Membrane</keyword>
<feature type="transmembrane region" description="Helical" evidence="2">
    <location>
        <begin position="194"/>
        <end position="214"/>
    </location>
</feature>
<dbReference type="PANTHER" id="PTHR36840:SF1">
    <property type="entry name" value="BLL5714 PROTEIN"/>
    <property type="match status" value="1"/>
</dbReference>
<feature type="transmembrane region" description="Helical" evidence="2">
    <location>
        <begin position="419"/>
        <end position="438"/>
    </location>
</feature>
<dbReference type="EMBL" id="CP043504">
    <property type="protein sequence ID" value="QEO10335.1"/>
    <property type="molecule type" value="Genomic_DNA"/>
</dbReference>
<dbReference type="AlphaFoldDB" id="A0A5C1YAS6"/>
<feature type="transmembrane region" description="Helical" evidence="2">
    <location>
        <begin position="332"/>
        <end position="351"/>
    </location>
</feature>
<feature type="transmembrane region" description="Helical" evidence="2">
    <location>
        <begin position="392"/>
        <end position="413"/>
    </location>
</feature>
<protein>
    <submittedName>
        <fullName evidence="3">Low temperature requirement protein A</fullName>
    </submittedName>
</protein>